<sequence>MDKLFRYLEMDGILDRADVAINSLVYLYIAGEIVEAAVDNKGYSFCDAEIKSVDIEMLPTLKSYGLARSSSRTSDKWAPRFTSLTLDGRKIAKKAVKERISEHVDEMEAFAAKNPKLVQILLRGLRKSKRGRGIAIEGTNPTGLGLEDRFELYDVLPHMQSAELDVLPKICCKNLLAPPSDIEWAFCHFYTHTIFRKAAFQLFEFLESIGLAARVYVHDAWGNYLWDEYRAPEEVVKAMFCPLELERQHLERFAALAAILYTGFSLELEELAMFYGIPAEVIEEEREVMERLGMVDGRKILRPERLEKHAKIRFAEIVCGVLG</sequence>
<evidence type="ECO:0000313" key="1">
    <source>
        <dbReference type="EMBL" id="AEA48132.1"/>
    </source>
</evidence>
<dbReference type="KEGG" id="ave:Arcve_2143"/>
<dbReference type="EMBL" id="CP002588">
    <property type="protein sequence ID" value="AEA48132.1"/>
    <property type="molecule type" value="Genomic_DNA"/>
</dbReference>
<dbReference type="HOGENOM" id="CLU_859444_0_0_2"/>
<organism evidence="1 2">
    <name type="scientific">Archaeoglobus veneficus (strain DSM 11195 / SNP6)</name>
    <dbReference type="NCBI Taxonomy" id="693661"/>
    <lineage>
        <taxon>Archaea</taxon>
        <taxon>Methanobacteriati</taxon>
        <taxon>Methanobacteriota</taxon>
        <taxon>Archaeoglobi</taxon>
        <taxon>Archaeoglobales</taxon>
        <taxon>Archaeoglobaceae</taxon>
        <taxon>Archaeoglobus</taxon>
    </lineage>
</organism>
<gene>
    <name evidence="1" type="ordered locus">Arcve_2143</name>
</gene>
<proteinExistence type="predicted"/>
<protein>
    <submittedName>
        <fullName evidence="1">Uncharacterized protein</fullName>
    </submittedName>
</protein>
<dbReference type="RefSeq" id="WP_013684783.1">
    <property type="nucleotide sequence ID" value="NC_015320.1"/>
</dbReference>
<name>F2KSY8_ARCVS</name>
<accession>F2KSY8</accession>
<dbReference type="Proteomes" id="UP000008136">
    <property type="component" value="Chromosome"/>
</dbReference>
<dbReference type="GeneID" id="10395280"/>
<dbReference type="eggNOG" id="arCOG10161">
    <property type="taxonomic scope" value="Archaea"/>
</dbReference>
<reference evidence="1 2" key="1">
    <citation type="submission" date="2011-03" db="EMBL/GenBank/DDBJ databases">
        <title>The complete genome of Archaeoglobus veneficus SNP6.</title>
        <authorList>
            <consortium name="US DOE Joint Genome Institute (JGI-PGF)"/>
            <person name="Lucas S."/>
            <person name="Copeland A."/>
            <person name="Lapidus A."/>
            <person name="Bruce D."/>
            <person name="Goodwin L."/>
            <person name="Pitluck S."/>
            <person name="Kyrpides N."/>
            <person name="Mavromatis K."/>
            <person name="Pagani I."/>
            <person name="Ivanova N."/>
            <person name="Mikhailova N."/>
            <person name="Lu M."/>
            <person name="Detter J.C."/>
            <person name="Tapia R."/>
            <person name="Han C."/>
            <person name="Land M."/>
            <person name="Hauser L."/>
            <person name="Markowitz V."/>
            <person name="Cheng J.-F."/>
            <person name="Hugenholtz P."/>
            <person name="Woyke T."/>
            <person name="Wu D."/>
            <person name="Spring S."/>
            <person name="Brambilla E."/>
            <person name="Klenk H.-P."/>
            <person name="Eisen J.A."/>
        </authorList>
    </citation>
    <scope>NUCLEOTIDE SEQUENCE [LARGE SCALE GENOMIC DNA]</scope>
    <source>
        <strain>SNP6</strain>
    </source>
</reference>
<dbReference type="AlphaFoldDB" id="F2KSY8"/>
<dbReference type="STRING" id="693661.Arcve_2143"/>
<evidence type="ECO:0000313" key="2">
    <source>
        <dbReference type="Proteomes" id="UP000008136"/>
    </source>
</evidence>
<keyword evidence="2" id="KW-1185">Reference proteome</keyword>